<proteinExistence type="predicted"/>
<accession>A0AA39MVV4</accession>
<organism evidence="1 2">
    <name type="scientific">Armillaria borealis</name>
    <dbReference type="NCBI Taxonomy" id="47425"/>
    <lineage>
        <taxon>Eukaryota</taxon>
        <taxon>Fungi</taxon>
        <taxon>Dikarya</taxon>
        <taxon>Basidiomycota</taxon>
        <taxon>Agaricomycotina</taxon>
        <taxon>Agaricomycetes</taxon>
        <taxon>Agaricomycetidae</taxon>
        <taxon>Agaricales</taxon>
        <taxon>Marasmiineae</taxon>
        <taxon>Physalacriaceae</taxon>
        <taxon>Armillaria</taxon>
    </lineage>
</organism>
<sequence length="216" mass="24664">MDGPPTVETLDGAPSIRARLCEVVSHALYRDFPLWYIYPIHHVVAFLVNSDARYPSITAEEQAAVESAPSTTAVARQYDALIRRHGPYPFFLVQLGIHHRFMNTQATSVALYRQAQAELAKMGIHDLQFDSWIEARQAEPDKNVRTALEKSKTDPYYQMWKPTKEHIFPLQAPIPPSGHDQVKEEWKQMFAEGSFLFTKYLPCDRDKPPGSGRYMG</sequence>
<comment type="caution">
    <text evidence="1">The sequence shown here is derived from an EMBL/GenBank/DDBJ whole genome shotgun (WGS) entry which is preliminary data.</text>
</comment>
<protein>
    <submittedName>
        <fullName evidence="1">Uncharacterized protein</fullName>
    </submittedName>
</protein>
<dbReference type="AlphaFoldDB" id="A0AA39MVV4"/>
<dbReference type="EMBL" id="JAUEPT010000011">
    <property type="protein sequence ID" value="KAK0447725.1"/>
    <property type="molecule type" value="Genomic_DNA"/>
</dbReference>
<keyword evidence="2" id="KW-1185">Reference proteome</keyword>
<reference evidence="1" key="1">
    <citation type="submission" date="2023-06" db="EMBL/GenBank/DDBJ databases">
        <authorList>
            <consortium name="Lawrence Berkeley National Laboratory"/>
            <person name="Ahrendt S."/>
            <person name="Sahu N."/>
            <person name="Indic B."/>
            <person name="Wong-Bajracharya J."/>
            <person name="Merenyi Z."/>
            <person name="Ke H.-M."/>
            <person name="Monk M."/>
            <person name="Kocsube S."/>
            <person name="Drula E."/>
            <person name="Lipzen A."/>
            <person name="Balint B."/>
            <person name="Henrissat B."/>
            <person name="Andreopoulos B."/>
            <person name="Martin F.M."/>
            <person name="Harder C.B."/>
            <person name="Rigling D."/>
            <person name="Ford K.L."/>
            <person name="Foster G.D."/>
            <person name="Pangilinan J."/>
            <person name="Papanicolaou A."/>
            <person name="Barry K."/>
            <person name="LaButti K."/>
            <person name="Viragh M."/>
            <person name="Koriabine M."/>
            <person name="Yan M."/>
            <person name="Riley R."/>
            <person name="Champramary S."/>
            <person name="Plett K.L."/>
            <person name="Tsai I.J."/>
            <person name="Slot J."/>
            <person name="Sipos G."/>
            <person name="Plett J."/>
            <person name="Nagy L.G."/>
            <person name="Grigoriev I.V."/>
        </authorList>
    </citation>
    <scope>NUCLEOTIDE SEQUENCE</scope>
    <source>
        <strain evidence="1">FPL87.14</strain>
    </source>
</reference>
<gene>
    <name evidence="1" type="ORF">EV421DRAFT_157665</name>
</gene>
<name>A0AA39MVV4_9AGAR</name>
<dbReference type="Proteomes" id="UP001175226">
    <property type="component" value="Unassembled WGS sequence"/>
</dbReference>
<evidence type="ECO:0000313" key="2">
    <source>
        <dbReference type="Proteomes" id="UP001175226"/>
    </source>
</evidence>
<evidence type="ECO:0000313" key="1">
    <source>
        <dbReference type="EMBL" id="KAK0447725.1"/>
    </source>
</evidence>